<dbReference type="SMART" id="SM00421">
    <property type="entry name" value="HTH_LUXR"/>
    <property type="match status" value="1"/>
</dbReference>
<dbReference type="CDD" id="cd06171">
    <property type="entry name" value="Sigma70_r4"/>
    <property type="match status" value="1"/>
</dbReference>
<dbReference type="InterPro" id="IPR000792">
    <property type="entry name" value="Tscrpt_reg_LuxR_C"/>
</dbReference>
<dbReference type="PATRIC" id="fig|754476.3.peg.204"/>
<dbReference type="Gene3D" id="1.10.10.10">
    <property type="entry name" value="Winged helix-like DNA-binding domain superfamily/Winged helix DNA-binding domain"/>
    <property type="match status" value="1"/>
</dbReference>
<dbReference type="STRING" id="754476.Q7A_205"/>
<sequence length="122" mass="14134">MLIQERAIELRAPKAYLSSVARGLLIDLFRRRSVEQAYLDALKEQPEQNDISAETRHSIIETLLEIDRMLDSLSERSRQIFLMAQLDGLSYTEIGRRLGISVNTVRKHFIRAMTQCLLMIED</sequence>
<dbReference type="InterPro" id="IPR013249">
    <property type="entry name" value="RNA_pol_sigma70_r4_t2"/>
</dbReference>
<accession>I1XF95</accession>
<keyword evidence="3" id="KW-0804">Transcription</keyword>
<evidence type="ECO:0000256" key="1">
    <source>
        <dbReference type="ARBA" id="ARBA00023015"/>
    </source>
</evidence>
<evidence type="ECO:0000256" key="3">
    <source>
        <dbReference type="ARBA" id="ARBA00023163"/>
    </source>
</evidence>
<dbReference type="SUPFAM" id="SSF88659">
    <property type="entry name" value="Sigma3 and sigma4 domains of RNA polymerase sigma factors"/>
    <property type="match status" value="1"/>
</dbReference>
<organism evidence="5 6">
    <name type="scientific">Methylophaga nitratireducenticrescens</name>
    <dbReference type="NCBI Taxonomy" id="754476"/>
    <lineage>
        <taxon>Bacteria</taxon>
        <taxon>Pseudomonadati</taxon>
        <taxon>Pseudomonadota</taxon>
        <taxon>Gammaproteobacteria</taxon>
        <taxon>Thiotrichales</taxon>
        <taxon>Piscirickettsiaceae</taxon>
        <taxon>Methylophaga</taxon>
    </lineage>
</organism>
<gene>
    <name evidence="5" type="ordered locus">Q7A_205</name>
</gene>
<reference evidence="5 6" key="2">
    <citation type="journal article" date="2013" name="Int. J. Syst. Evol. Microbiol.">
        <title>Methylophaga nitratireducenticrescens sp. nov. and Methylophaga frappieri sp. nov., isolated from the biofilm of the methanol-fed denitrification system treating the seawater at the Montreal Biodome.</title>
        <authorList>
            <person name="Villeneuve C."/>
            <person name="Martineau C."/>
            <person name="Mauffrey F."/>
            <person name="Villemur R."/>
        </authorList>
    </citation>
    <scope>NUCLEOTIDE SEQUENCE [LARGE SCALE GENOMIC DNA]</scope>
    <source>
        <strain evidence="5 6">JAM1</strain>
    </source>
</reference>
<proteinExistence type="predicted"/>
<dbReference type="PANTHER" id="PTHR43133">
    <property type="entry name" value="RNA POLYMERASE ECF-TYPE SIGMA FACTO"/>
    <property type="match status" value="1"/>
</dbReference>
<dbReference type="InterPro" id="IPR036388">
    <property type="entry name" value="WH-like_DNA-bd_sf"/>
</dbReference>
<dbReference type="InterPro" id="IPR013324">
    <property type="entry name" value="RNA_pol_sigma_r3/r4-like"/>
</dbReference>
<reference evidence="5 6" key="1">
    <citation type="journal article" date="2012" name="J. Bacteriol.">
        <title>Complete genome sequences of Methylophaga sp. strain JAM1 and Methylophaga sp. strain JAM7.</title>
        <authorList>
            <person name="Villeneuve C."/>
            <person name="Martineau C."/>
            <person name="Mauffrey F."/>
            <person name="Villemur R."/>
        </authorList>
    </citation>
    <scope>NUCLEOTIDE SEQUENCE [LARGE SCALE GENOMIC DNA]</scope>
    <source>
        <strain evidence="5 6">JAM1</strain>
    </source>
</reference>
<keyword evidence="2" id="KW-0731">Sigma factor</keyword>
<dbReference type="Proteomes" id="UP000009144">
    <property type="component" value="Chromosome"/>
</dbReference>
<dbReference type="NCBIfam" id="TIGR02937">
    <property type="entry name" value="sigma70-ECF"/>
    <property type="match status" value="1"/>
</dbReference>
<evidence type="ECO:0000259" key="4">
    <source>
        <dbReference type="SMART" id="SM00421"/>
    </source>
</evidence>
<keyword evidence="1" id="KW-0805">Transcription regulation</keyword>
<dbReference type="GO" id="GO:0016987">
    <property type="term" value="F:sigma factor activity"/>
    <property type="evidence" value="ECO:0007669"/>
    <property type="project" value="UniProtKB-KW"/>
</dbReference>
<dbReference type="Pfam" id="PF08281">
    <property type="entry name" value="Sigma70_r4_2"/>
    <property type="match status" value="1"/>
</dbReference>
<protein>
    <submittedName>
        <fullName evidence="5">RNA polymerase</fullName>
    </submittedName>
</protein>
<evidence type="ECO:0000313" key="6">
    <source>
        <dbReference type="Proteomes" id="UP000009144"/>
    </source>
</evidence>
<evidence type="ECO:0000313" key="5">
    <source>
        <dbReference type="EMBL" id="AFI83064.1"/>
    </source>
</evidence>
<keyword evidence="6" id="KW-1185">Reference proteome</keyword>
<dbReference type="GO" id="GO:0003677">
    <property type="term" value="F:DNA binding"/>
    <property type="evidence" value="ECO:0007669"/>
    <property type="project" value="InterPro"/>
</dbReference>
<dbReference type="GO" id="GO:0006352">
    <property type="term" value="P:DNA-templated transcription initiation"/>
    <property type="evidence" value="ECO:0007669"/>
    <property type="project" value="InterPro"/>
</dbReference>
<dbReference type="AlphaFoldDB" id="I1XF95"/>
<dbReference type="eggNOG" id="COG1595">
    <property type="taxonomic scope" value="Bacteria"/>
</dbReference>
<dbReference type="InterPro" id="IPR014284">
    <property type="entry name" value="RNA_pol_sigma-70_dom"/>
</dbReference>
<dbReference type="HOGENOM" id="CLU_047691_12_1_6"/>
<dbReference type="KEGG" id="mej:Q7A_205"/>
<evidence type="ECO:0000256" key="2">
    <source>
        <dbReference type="ARBA" id="ARBA00023082"/>
    </source>
</evidence>
<dbReference type="EMBL" id="CP003390">
    <property type="protein sequence ID" value="AFI83064.1"/>
    <property type="molecule type" value="Genomic_DNA"/>
</dbReference>
<dbReference type="PANTHER" id="PTHR43133:SF63">
    <property type="entry name" value="RNA POLYMERASE SIGMA FACTOR FECI-RELATED"/>
    <property type="match status" value="1"/>
</dbReference>
<name>I1XF95_METNJ</name>
<dbReference type="InterPro" id="IPR039425">
    <property type="entry name" value="RNA_pol_sigma-70-like"/>
</dbReference>
<feature type="domain" description="HTH luxR-type" evidence="4">
    <location>
        <begin position="70"/>
        <end position="120"/>
    </location>
</feature>